<name>A0A1H7UZB1_HALLR</name>
<dbReference type="SUPFAM" id="SSF140931">
    <property type="entry name" value="Fic-like"/>
    <property type="match status" value="1"/>
</dbReference>
<evidence type="ECO:0000313" key="4">
    <source>
        <dbReference type="Proteomes" id="UP000183894"/>
    </source>
</evidence>
<dbReference type="Proteomes" id="UP000183894">
    <property type="component" value="Unassembled WGS sequence"/>
</dbReference>
<reference evidence="3 4" key="1">
    <citation type="submission" date="2016-10" db="EMBL/GenBank/DDBJ databases">
        <authorList>
            <person name="de Groot N.N."/>
        </authorList>
    </citation>
    <scope>NUCLEOTIDE SEQUENCE [LARGE SCALE GENOMIC DNA]</scope>
    <source>
        <strain evidence="3 4">CDM_5</strain>
    </source>
</reference>
<evidence type="ECO:0000259" key="2">
    <source>
        <dbReference type="PROSITE" id="PS51459"/>
    </source>
</evidence>
<proteinExistence type="predicted"/>
<feature type="region of interest" description="Disordered" evidence="1">
    <location>
        <begin position="391"/>
        <end position="410"/>
    </location>
</feature>
<evidence type="ECO:0000256" key="1">
    <source>
        <dbReference type="SAM" id="MobiDB-lite"/>
    </source>
</evidence>
<dbReference type="Pfam" id="PF13784">
    <property type="entry name" value="Fic_N"/>
    <property type="match status" value="1"/>
</dbReference>
<dbReference type="InterPro" id="IPR040198">
    <property type="entry name" value="Fido_containing"/>
</dbReference>
<evidence type="ECO:0000313" key="3">
    <source>
        <dbReference type="EMBL" id="SEM01847.1"/>
    </source>
</evidence>
<protein>
    <submittedName>
        <fullName evidence="3">Fic family protein</fullName>
    </submittedName>
</protein>
<dbReference type="PANTHER" id="PTHR13504:SF38">
    <property type="entry name" value="FIDO DOMAIN-CONTAINING PROTEIN"/>
    <property type="match status" value="1"/>
</dbReference>
<dbReference type="InterPro" id="IPR003812">
    <property type="entry name" value="Fido"/>
</dbReference>
<dbReference type="PIRSF" id="PIRSF038925">
    <property type="entry name" value="AMP-prot_trans"/>
    <property type="match status" value="1"/>
</dbReference>
<dbReference type="InterPro" id="IPR026287">
    <property type="entry name" value="SoFic-like"/>
</dbReference>
<dbReference type="RefSeq" id="WP_074796678.1">
    <property type="nucleotide sequence ID" value="NZ_FOAD01000015.1"/>
</dbReference>
<dbReference type="InterPro" id="IPR036597">
    <property type="entry name" value="Fido-like_dom_sf"/>
</dbReference>
<dbReference type="PANTHER" id="PTHR13504">
    <property type="entry name" value="FIDO DOMAIN-CONTAINING PROTEIN DDB_G0283145"/>
    <property type="match status" value="1"/>
</dbReference>
<sequence length="410" mass="46892">MKDGYLVDTPAPGVYRPVDSSSGVPFSKFYKPNKLPPEIEVSDDVIQAYGRAMHSLGRLDGFWSEIENPEAVFGLFVYKEAEQSSQVEGTRVTVSDMYEEGEDSKDVREARNYAFALNEAAKKLSKTGRSRENLSNKLLKDLHRELMEKGRSDEEDPLPGEFRPSYAWIDESTGIGTRVRFAPPKAEIAASRMENFEEYMQSEGTYPDLIDIGILHYQIETIHPFVDGNGRVGRLLIVLLLMASDILLHPLFYLSSYIRRNRDEYTDRLLAVSEEGEWNEWLLFFLTGIKEQANEAFSRAKLLLHLHKQYQEKYADARPSVKALLKEIFTEPVFTVNRAAETIDMSYPAANQAIAILEDDGVLRERTQKERYREFQADEVLDALNKNADEIPSPEALIEEEENRLEDITQ</sequence>
<accession>A0A1H7UZB1</accession>
<dbReference type="Pfam" id="PF02661">
    <property type="entry name" value="Fic"/>
    <property type="match status" value="1"/>
</dbReference>
<dbReference type="PROSITE" id="PS51459">
    <property type="entry name" value="FIDO"/>
    <property type="match status" value="1"/>
</dbReference>
<gene>
    <name evidence="3" type="ORF">SAMN04488691_11522</name>
</gene>
<dbReference type="Gene3D" id="1.10.3290.10">
    <property type="entry name" value="Fido-like domain"/>
    <property type="match status" value="1"/>
</dbReference>
<dbReference type="OrthoDB" id="350952at2157"/>
<organism evidence="3 4">
    <name type="scientific">Haloferax larsenii</name>
    <dbReference type="NCBI Taxonomy" id="302484"/>
    <lineage>
        <taxon>Archaea</taxon>
        <taxon>Methanobacteriati</taxon>
        <taxon>Methanobacteriota</taxon>
        <taxon>Stenosarchaea group</taxon>
        <taxon>Halobacteria</taxon>
        <taxon>Halobacteriales</taxon>
        <taxon>Haloferacaceae</taxon>
        <taxon>Haloferax</taxon>
    </lineage>
</organism>
<dbReference type="EMBL" id="FOAD01000015">
    <property type="protein sequence ID" value="SEM01847.1"/>
    <property type="molecule type" value="Genomic_DNA"/>
</dbReference>
<dbReference type="AlphaFoldDB" id="A0A1H7UZB1"/>
<dbReference type="InterPro" id="IPR025758">
    <property type="entry name" value="Fic/DOC_N"/>
</dbReference>
<feature type="domain" description="Fido" evidence="2">
    <location>
        <begin position="134"/>
        <end position="287"/>
    </location>
</feature>